<dbReference type="Pfam" id="PF04265">
    <property type="entry name" value="TPK_B1_binding"/>
    <property type="match status" value="1"/>
</dbReference>
<dbReference type="EC" id="2.7.6.2" evidence="5"/>
<keyword evidence="2" id="KW-0547">Nucleotide-binding</keyword>
<dbReference type="GO" id="GO:0004788">
    <property type="term" value="F:thiamine diphosphokinase activity"/>
    <property type="evidence" value="ECO:0007669"/>
    <property type="project" value="UniProtKB-UniRule"/>
</dbReference>
<dbReference type="SUPFAM" id="SSF63862">
    <property type="entry name" value="Thiamin pyrophosphokinase, substrate-binding domain"/>
    <property type="match status" value="1"/>
</dbReference>
<evidence type="ECO:0000313" key="9">
    <source>
        <dbReference type="Proteomes" id="UP000244069"/>
    </source>
</evidence>
<dbReference type="AlphaFoldDB" id="A0A2T6B111"/>
<accession>A0A2T6B111</accession>
<evidence type="ECO:0000256" key="1">
    <source>
        <dbReference type="ARBA" id="ARBA00022679"/>
    </source>
</evidence>
<evidence type="ECO:0000256" key="2">
    <source>
        <dbReference type="ARBA" id="ARBA00022741"/>
    </source>
</evidence>
<feature type="domain" description="Thiamin pyrophosphokinase thiamin-binding" evidence="7">
    <location>
        <begin position="152"/>
        <end position="200"/>
    </location>
</feature>
<dbReference type="Proteomes" id="UP000244069">
    <property type="component" value="Unassembled WGS sequence"/>
</dbReference>
<dbReference type="InterPro" id="IPR053149">
    <property type="entry name" value="TPK"/>
</dbReference>
<keyword evidence="3 8" id="KW-0418">Kinase</keyword>
<dbReference type="PANTHER" id="PTHR41299:SF1">
    <property type="entry name" value="THIAMINE PYROPHOSPHOKINASE"/>
    <property type="match status" value="1"/>
</dbReference>
<dbReference type="GO" id="GO:0009229">
    <property type="term" value="P:thiamine diphosphate biosynthetic process"/>
    <property type="evidence" value="ECO:0007669"/>
    <property type="project" value="InterPro"/>
</dbReference>
<dbReference type="InterPro" id="IPR036371">
    <property type="entry name" value="TPK_B1-bd_sf"/>
</dbReference>
<dbReference type="InterPro" id="IPR007373">
    <property type="entry name" value="Thiamin_PyroPKinase_B1-bd"/>
</dbReference>
<sequence>MINSIVRETGTVILVGGGDFLDADLRAACQSASARVAADGGAGRLMRLGFRPDAVIGDMDSLSPELRRRLDPDTIHEVDEQDSTDFEKCLRRISAAEILGFGFLGARVDHTVAALTVLAARSRQSCILVGREDAVVLAPPRLVLELPVGMRLSLWPLGHVAGRSTGLRWPIEGIDFAPAGTIGTSNEVTGPVELGFDAPVMVLILPKKALPELRRGMAQAPRWGGDEAD</sequence>
<dbReference type="EMBL" id="QBKN01000006">
    <property type="protein sequence ID" value="PTX49750.1"/>
    <property type="molecule type" value="Genomic_DNA"/>
</dbReference>
<evidence type="ECO:0000256" key="4">
    <source>
        <dbReference type="ARBA" id="ARBA00022840"/>
    </source>
</evidence>
<organism evidence="8 9">
    <name type="scientific">Allosediminivita pacifica</name>
    <dbReference type="NCBI Taxonomy" id="1267769"/>
    <lineage>
        <taxon>Bacteria</taxon>
        <taxon>Pseudomonadati</taxon>
        <taxon>Pseudomonadota</taxon>
        <taxon>Alphaproteobacteria</taxon>
        <taxon>Rhodobacterales</taxon>
        <taxon>Paracoccaceae</taxon>
        <taxon>Allosediminivita</taxon>
    </lineage>
</organism>
<dbReference type="InterPro" id="IPR007371">
    <property type="entry name" value="TPK_catalytic"/>
</dbReference>
<dbReference type="GO" id="GO:0016301">
    <property type="term" value="F:kinase activity"/>
    <property type="evidence" value="ECO:0007669"/>
    <property type="project" value="UniProtKB-KW"/>
</dbReference>
<keyword evidence="1" id="KW-0808">Transferase</keyword>
<feature type="domain" description="Thiamin pyrophosphokinase catalytic" evidence="6">
    <location>
        <begin position="28"/>
        <end position="124"/>
    </location>
</feature>
<keyword evidence="4" id="KW-0067">ATP-binding</keyword>
<dbReference type="PANTHER" id="PTHR41299">
    <property type="entry name" value="THIAMINE PYROPHOSPHOKINASE"/>
    <property type="match status" value="1"/>
</dbReference>
<evidence type="ECO:0000259" key="7">
    <source>
        <dbReference type="Pfam" id="PF04265"/>
    </source>
</evidence>
<evidence type="ECO:0000256" key="3">
    <source>
        <dbReference type="ARBA" id="ARBA00022777"/>
    </source>
</evidence>
<dbReference type="SUPFAM" id="SSF63999">
    <property type="entry name" value="Thiamin pyrophosphokinase, catalytic domain"/>
    <property type="match status" value="1"/>
</dbReference>
<dbReference type="RefSeq" id="WP_107975366.1">
    <property type="nucleotide sequence ID" value="NZ_BMEZ01000006.1"/>
</dbReference>
<comment type="caution">
    <text evidence="8">The sequence shown here is derived from an EMBL/GenBank/DDBJ whole genome shotgun (WGS) entry which is preliminary data.</text>
</comment>
<dbReference type="GO" id="GO:0006772">
    <property type="term" value="P:thiamine metabolic process"/>
    <property type="evidence" value="ECO:0007669"/>
    <property type="project" value="UniProtKB-UniRule"/>
</dbReference>
<evidence type="ECO:0000256" key="5">
    <source>
        <dbReference type="NCBIfam" id="TIGR01378"/>
    </source>
</evidence>
<evidence type="ECO:0000313" key="8">
    <source>
        <dbReference type="EMBL" id="PTX49750.1"/>
    </source>
</evidence>
<dbReference type="GO" id="GO:0005524">
    <property type="term" value="F:ATP binding"/>
    <property type="evidence" value="ECO:0007669"/>
    <property type="project" value="UniProtKB-KW"/>
</dbReference>
<gene>
    <name evidence="8" type="ORF">C8N44_106128</name>
</gene>
<dbReference type="InterPro" id="IPR006282">
    <property type="entry name" value="Thi_PPkinase"/>
</dbReference>
<dbReference type="GO" id="GO:0030975">
    <property type="term" value="F:thiamine binding"/>
    <property type="evidence" value="ECO:0007669"/>
    <property type="project" value="InterPro"/>
</dbReference>
<dbReference type="OrthoDB" id="7057856at2"/>
<name>A0A2T6B111_9RHOB</name>
<dbReference type="InterPro" id="IPR036759">
    <property type="entry name" value="TPK_catalytic_sf"/>
</dbReference>
<evidence type="ECO:0000259" key="6">
    <source>
        <dbReference type="Pfam" id="PF04263"/>
    </source>
</evidence>
<dbReference type="Gene3D" id="3.40.50.10240">
    <property type="entry name" value="Thiamin pyrophosphokinase, catalytic domain"/>
    <property type="match status" value="1"/>
</dbReference>
<keyword evidence="9" id="KW-1185">Reference proteome</keyword>
<reference evidence="8 9" key="1">
    <citation type="submission" date="2018-04" db="EMBL/GenBank/DDBJ databases">
        <title>Genomic Encyclopedia of Archaeal and Bacterial Type Strains, Phase II (KMG-II): from individual species to whole genera.</title>
        <authorList>
            <person name="Goeker M."/>
        </authorList>
    </citation>
    <scope>NUCLEOTIDE SEQUENCE [LARGE SCALE GENOMIC DNA]</scope>
    <source>
        <strain evidence="8 9">DSM 29329</strain>
    </source>
</reference>
<dbReference type="CDD" id="cd07995">
    <property type="entry name" value="TPK"/>
    <property type="match status" value="1"/>
</dbReference>
<protein>
    <recommendedName>
        <fullName evidence="5">Thiamine diphosphokinase</fullName>
        <ecNumber evidence="5">2.7.6.2</ecNumber>
    </recommendedName>
</protein>
<dbReference type="NCBIfam" id="TIGR01378">
    <property type="entry name" value="thi_PPkinase"/>
    <property type="match status" value="1"/>
</dbReference>
<dbReference type="Pfam" id="PF04263">
    <property type="entry name" value="TPK_catalytic"/>
    <property type="match status" value="1"/>
</dbReference>
<proteinExistence type="predicted"/>